<protein>
    <submittedName>
        <fullName evidence="2">Uncharacterized protein</fullName>
    </submittedName>
</protein>
<evidence type="ECO:0000313" key="3">
    <source>
        <dbReference type="Proteomes" id="UP001197093"/>
    </source>
</evidence>
<keyword evidence="3" id="KW-1185">Reference proteome</keyword>
<proteinExistence type="predicted"/>
<reference evidence="2" key="1">
    <citation type="submission" date="2023-02" db="EMBL/GenBank/DDBJ databases">
        <authorList>
            <person name="Palmer J.M."/>
        </authorList>
    </citation>
    <scope>NUCLEOTIDE SEQUENCE</scope>
    <source>
        <strain evidence="2">FW57</strain>
    </source>
</reference>
<dbReference type="AlphaFoldDB" id="A0AAD4EWG8"/>
<accession>A0AAD4EWG8</accession>
<dbReference type="EMBL" id="JAHCVI010000002">
    <property type="protein sequence ID" value="KAG7288898.1"/>
    <property type="molecule type" value="Genomic_DNA"/>
</dbReference>
<gene>
    <name evidence="2" type="ORF">NEMBOFW57_005258</name>
</gene>
<evidence type="ECO:0000313" key="2">
    <source>
        <dbReference type="EMBL" id="KAG7288898.1"/>
    </source>
</evidence>
<organism evidence="2 3">
    <name type="scientific">Staphylotrichum longicolle</name>
    <dbReference type="NCBI Taxonomy" id="669026"/>
    <lineage>
        <taxon>Eukaryota</taxon>
        <taxon>Fungi</taxon>
        <taxon>Dikarya</taxon>
        <taxon>Ascomycota</taxon>
        <taxon>Pezizomycotina</taxon>
        <taxon>Sordariomycetes</taxon>
        <taxon>Sordariomycetidae</taxon>
        <taxon>Sordariales</taxon>
        <taxon>Chaetomiaceae</taxon>
        <taxon>Staphylotrichum</taxon>
    </lineage>
</organism>
<comment type="caution">
    <text evidence="2">The sequence shown here is derived from an EMBL/GenBank/DDBJ whole genome shotgun (WGS) entry which is preliminary data.</text>
</comment>
<evidence type="ECO:0000256" key="1">
    <source>
        <dbReference type="SAM" id="MobiDB-lite"/>
    </source>
</evidence>
<feature type="compositionally biased region" description="Low complexity" evidence="1">
    <location>
        <begin position="39"/>
        <end position="54"/>
    </location>
</feature>
<dbReference type="Proteomes" id="UP001197093">
    <property type="component" value="Unassembled WGS sequence"/>
</dbReference>
<name>A0AAD4EWG8_9PEZI</name>
<feature type="region of interest" description="Disordered" evidence="1">
    <location>
        <begin position="1"/>
        <end position="80"/>
    </location>
</feature>
<sequence>MSATQGTYSSSLSMSPPPPADLGSYARTMHQHTKRQMESISQSPQRSSQNSQSSHYAPTGLPDGVQGRNRDPNQYSYHQS</sequence>